<accession>A0A9D2CXJ8</accession>
<dbReference type="EC" id="2.4.1.25" evidence="4"/>
<feature type="domain" description="CBM20" evidence="12">
    <location>
        <begin position="126"/>
        <end position="242"/>
    </location>
</feature>
<evidence type="ECO:0000256" key="2">
    <source>
        <dbReference type="ARBA" id="ARBA00004496"/>
    </source>
</evidence>
<evidence type="ECO:0000313" key="14">
    <source>
        <dbReference type="Proteomes" id="UP000824023"/>
    </source>
</evidence>
<dbReference type="PANTHER" id="PTHR32518:SF3">
    <property type="entry name" value="4-ALPHA-GLUCANOTRANSFERASE"/>
    <property type="match status" value="1"/>
</dbReference>
<evidence type="ECO:0000256" key="3">
    <source>
        <dbReference type="ARBA" id="ARBA00005684"/>
    </source>
</evidence>
<feature type="domain" description="CBM20" evidence="12">
    <location>
        <begin position="1"/>
        <end position="101"/>
    </location>
</feature>
<dbReference type="CDD" id="cd05467">
    <property type="entry name" value="CBM20"/>
    <property type="match status" value="1"/>
</dbReference>
<evidence type="ECO:0000313" key="13">
    <source>
        <dbReference type="EMBL" id="HIZ02646.1"/>
    </source>
</evidence>
<keyword evidence="7 13" id="KW-0328">Glycosyltransferase</keyword>
<dbReference type="SMART" id="SM01065">
    <property type="entry name" value="CBM_2"/>
    <property type="match status" value="2"/>
</dbReference>
<dbReference type="SUPFAM" id="SSF51445">
    <property type="entry name" value="(Trans)glycosidases"/>
    <property type="match status" value="1"/>
</dbReference>
<dbReference type="Proteomes" id="UP000824023">
    <property type="component" value="Unassembled WGS sequence"/>
</dbReference>
<comment type="caution">
    <text evidence="13">The sequence shown here is derived from an EMBL/GenBank/DDBJ whole genome shotgun (WGS) entry which is preliminary data.</text>
</comment>
<dbReference type="GO" id="GO:0004134">
    <property type="term" value="F:4-alpha-glucanotransferase activity"/>
    <property type="evidence" value="ECO:0007669"/>
    <property type="project" value="UniProtKB-EC"/>
</dbReference>
<reference evidence="13" key="1">
    <citation type="journal article" date="2021" name="PeerJ">
        <title>Extensive microbial diversity within the chicken gut microbiome revealed by metagenomics and culture.</title>
        <authorList>
            <person name="Gilroy R."/>
            <person name="Ravi A."/>
            <person name="Getino M."/>
            <person name="Pursley I."/>
            <person name="Horton D.L."/>
            <person name="Alikhan N.F."/>
            <person name="Baker D."/>
            <person name="Gharbi K."/>
            <person name="Hall N."/>
            <person name="Watson M."/>
            <person name="Adriaenssens E.M."/>
            <person name="Foster-Nyarko E."/>
            <person name="Jarju S."/>
            <person name="Secka A."/>
            <person name="Antonio M."/>
            <person name="Oren A."/>
            <person name="Chaudhuri R.R."/>
            <person name="La Ragione R."/>
            <person name="Hildebrand F."/>
            <person name="Pallen M.J."/>
        </authorList>
    </citation>
    <scope>NUCLEOTIDE SEQUENCE</scope>
    <source>
        <strain evidence="13">ChiHjej12B11-24981</strain>
    </source>
</reference>
<evidence type="ECO:0000256" key="10">
    <source>
        <dbReference type="ARBA" id="ARBA00031423"/>
    </source>
</evidence>
<evidence type="ECO:0000256" key="6">
    <source>
        <dbReference type="ARBA" id="ARBA00022490"/>
    </source>
</evidence>
<sequence length="896" mass="104468">MILSFNIEYRTSWGEEIRVLGSTPELGSNMPGQAVPMHTVDGIHWTAEVEIGLPETKEIHYSYHVYRDGQAVRNEWNSLPRVLYVSDDPAKTYRLEDSWKNLPEQQYFYTSAFTESLLAHHDREAAPRGCQRSLVLKAYAPCIDSGHALAVCGSVDALGGWNPDKAILMSDANFPEWQVEIDASDLAFPLEYKFVLYKKEEGRVVAWENNPNRYLADPKLGDAETLVVGDRYVYFSLPAWKGAGTAIPVFSLRSEGSFGVGDFGDLMKMIDWAVKTHQKAVQILPINDTTMTHSWTDSYPYSSISIYAFHPMYTDLRQLGTLDDREKMEQFEQRRQELNALPAIDYEAVNEAKWEYFRLIFAQEGEAVLASEDFRAFFETNKEWLQPYAVFSYLRDAYRTPNFREWPRYNDYRQEDIDTLCNPQSADYPHIAIYYYIQYQLHRQLLAATRHARANGVVLKGDIPIGISLNSVEAWKEPHYFNLNGQAGAPPDDFSANGQNWGLPTYNWDVMEQDGYAWWMKRFRKMSEYFDAYRIDHILGFFRIWEIPMNAVHGLLGQFVPALPMTREEIESYGLGFRPEFLKPYIHEYFLGQMFGPHTDYVKQTFIEPTDTWEVYRMRPEFDTQRKVEAYFDGKTDDDSIWIRDGLYALISDVLFVPDRNDPSKYHPRIGVQYDYIYRSLNDWEKAAFNRLYDQYYYHRHNDFWGQQAMKKLPQLTQSTRMLVCGEDLGMIPACVAWVMNELRILSLEIQRMPKDPSQEFGHPEWYPYRSVCTISTHDMSTLRGWWEEDAQQTQRYYNHVLGHYGAAPAVATPELCEQVVRAHLTSNSMLSILSFQDWMSVDGQLRNPNAAEERINVPANPRHYWRYRMHLTLEQLMAADDLNNKIRQMIADSGR</sequence>
<dbReference type="GO" id="GO:2001070">
    <property type="term" value="F:starch binding"/>
    <property type="evidence" value="ECO:0007669"/>
    <property type="project" value="InterPro"/>
</dbReference>
<evidence type="ECO:0000256" key="5">
    <source>
        <dbReference type="ARBA" id="ARBA00020295"/>
    </source>
</evidence>
<comment type="subcellular location">
    <subcellularLocation>
        <location evidence="2">Cytoplasm</location>
    </subcellularLocation>
</comment>
<gene>
    <name evidence="13" type="ORF">H9819_10445</name>
</gene>
<organism evidence="13 14">
    <name type="scientific">Candidatus Bacteroides merdipullorum</name>
    <dbReference type="NCBI Taxonomy" id="2838474"/>
    <lineage>
        <taxon>Bacteria</taxon>
        <taxon>Pseudomonadati</taxon>
        <taxon>Bacteroidota</taxon>
        <taxon>Bacteroidia</taxon>
        <taxon>Bacteroidales</taxon>
        <taxon>Bacteroidaceae</taxon>
        <taxon>Bacteroides</taxon>
    </lineage>
</organism>
<evidence type="ECO:0000256" key="11">
    <source>
        <dbReference type="ARBA" id="ARBA00031501"/>
    </source>
</evidence>
<dbReference type="InterPro" id="IPR003385">
    <property type="entry name" value="Glyco_hydro_77"/>
</dbReference>
<reference evidence="13" key="2">
    <citation type="submission" date="2021-04" db="EMBL/GenBank/DDBJ databases">
        <authorList>
            <person name="Gilroy R."/>
        </authorList>
    </citation>
    <scope>NUCLEOTIDE SEQUENCE</scope>
    <source>
        <strain evidence="13">ChiHjej12B11-24981</strain>
    </source>
</reference>
<dbReference type="CDD" id="cd05816">
    <property type="entry name" value="CBM20_DPE2_repeat2"/>
    <property type="match status" value="1"/>
</dbReference>
<evidence type="ECO:0000256" key="4">
    <source>
        <dbReference type="ARBA" id="ARBA00012560"/>
    </source>
</evidence>
<evidence type="ECO:0000256" key="1">
    <source>
        <dbReference type="ARBA" id="ARBA00000439"/>
    </source>
</evidence>
<evidence type="ECO:0000259" key="12">
    <source>
        <dbReference type="PROSITE" id="PS51166"/>
    </source>
</evidence>
<dbReference type="InterPro" id="IPR034841">
    <property type="entry name" value="CBM20_DPE2_2"/>
</dbReference>
<keyword evidence="6" id="KW-0963">Cytoplasm</keyword>
<dbReference type="InterPro" id="IPR013784">
    <property type="entry name" value="Carb-bd-like_fold"/>
</dbReference>
<dbReference type="Pfam" id="PF02446">
    <property type="entry name" value="Glyco_hydro_77"/>
    <property type="match status" value="1"/>
</dbReference>
<dbReference type="AlphaFoldDB" id="A0A9D2CXJ8"/>
<dbReference type="SUPFAM" id="SSF49452">
    <property type="entry name" value="Starch-binding domain-like"/>
    <property type="match status" value="2"/>
</dbReference>
<protein>
    <recommendedName>
        <fullName evidence="5">4-alpha-glucanotransferase</fullName>
        <ecNumber evidence="4">2.4.1.25</ecNumber>
    </recommendedName>
    <alternativeName>
        <fullName evidence="10">Amylomaltase</fullName>
    </alternativeName>
    <alternativeName>
        <fullName evidence="11">Disproportionating enzyme</fullName>
    </alternativeName>
</protein>
<dbReference type="Pfam" id="PF00686">
    <property type="entry name" value="CBM_20"/>
    <property type="match status" value="2"/>
</dbReference>
<evidence type="ECO:0000256" key="9">
    <source>
        <dbReference type="ARBA" id="ARBA00023277"/>
    </source>
</evidence>
<evidence type="ECO:0000256" key="8">
    <source>
        <dbReference type="ARBA" id="ARBA00022679"/>
    </source>
</evidence>
<comment type="catalytic activity">
    <reaction evidence="1">
        <text>Transfers a segment of a (1-&gt;4)-alpha-D-glucan to a new position in an acceptor, which may be glucose or a (1-&gt;4)-alpha-D-glucan.</text>
        <dbReference type="EC" id="2.4.1.25"/>
    </reaction>
</comment>
<dbReference type="GO" id="GO:0005737">
    <property type="term" value="C:cytoplasm"/>
    <property type="evidence" value="ECO:0007669"/>
    <property type="project" value="UniProtKB-SubCell"/>
</dbReference>
<dbReference type="InterPro" id="IPR013783">
    <property type="entry name" value="Ig-like_fold"/>
</dbReference>
<dbReference type="PROSITE" id="PS51166">
    <property type="entry name" value="CBM20"/>
    <property type="match status" value="2"/>
</dbReference>
<dbReference type="InterPro" id="IPR002044">
    <property type="entry name" value="CBM20"/>
</dbReference>
<keyword evidence="8 13" id="KW-0808">Transferase</keyword>
<dbReference type="GO" id="GO:0005975">
    <property type="term" value="P:carbohydrate metabolic process"/>
    <property type="evidence" value="ECO:0007669"/>
    <property type="project" value="InterPro"/>
</dbReference>
<comment type="similarity">
    <text evidence="3">Belongs to the disproportionating enzyme family.</text>
</comment>
<dbReference type="PANTHER" id="PTHR32518">
    <property type="match status" value="1"/>
</dbReference>
<proteinExistence type="inferred from homology"/>
<name>A0A9D2CXJ8_9BACE</name>
<dbReference type="InterPro" id="IPR017853">
    <property type="entry name" value="GH"/>
</dbReference>
<dbReference type="Gene3D" id="2.60.40.10">
    <property type="entry name" value="Immunoglobulins"/>
    <property type="match status" value="2"/>
</dbReference>
<dbReference type="Gene3D" id="3.20.20.80">
    <property type="entry name" value="Glycosidases"/>
    <property type="match status" value="2"/>
</dbReference>
<dbReference type="EMBL" id="DXCK01000138">
    <property type="protein sequence ID" value="HIZ02646.1"/>
    <property type="molecule type" value="Genomic_DNA"/>
</dbReference>
<keyword evidence="9" id="KW-0119">Carbohydrate metabolism</keyword>
<evidence type="ECO:0000256" key="7">
    <source>
        <dbReference type="ARBA" id="ARBA00022676"/>
    </source>
</evidence>